<dbReference type="GO" id="GO:0004553">
    <property type="term" value="F:hydrolase activity, hydrolyzing O-glycosyl compounds"/>
    <property type="evidence" value="ECO:0007669"/>
    <property type="project" value="UniProtKB-ARBA"/>
</dbReference>
<dbReference type="SUPFAM" id="SSF49785">
    <property type="entry name" value="Galactose-binding domain-like"/>
    <property type="match status" value="1"/>
</dbReference>
<dbReference type="PANTHER" id="PTHR36848:SF2">
    <property type="entry name" value="SECRETED PROTEIN"/>
    <property type="match status" value="1"/>
</dbReference>
<dbReference type="Gene3D" id="2.60.120.260">
    <property type="entry name" value="Galactose-binding domain-like"/>
    <property type="match status" value="1"/>
</dbReference>
<dbReference type="STRING" id="1302685.SAMN05444408_101555"/>
<accession>A0A1M4TTF4</accession>
<protein>
    <submittedName>
        <fullName evidence="3">Glycosyl hydrolases family 2, sugar binding domain</fullName>
    </submittedName>
</protein>
<feature type="domain" description="Beta-mannosidase-like galactose-binding" evidence="2">
    <location>
        <begin position="821"/>
        <end position="905"/>
    </location>
</feature>
<evidence type="ECO:0000313" key="4">
    <source>
        <dbReference type="Proteomes" id="UP000184236"/>
    </source>
</evidence>
<sequence>MTFDFGESAIVVKFKSKVMKIKNIVKLGVICFAFGNLSAQNPWPKTTNTAQPWTRWWWMGSAVDEKGLDKQLTTLSNAGFGGVEIVPIYGAKGFEKQYINYLSPEWMKMLQFTTEKAKSLKMGVDMAVGTGWPIGGPQVEENDAATKMIVQTYDILPDEKFSEKIILKDEKQKNLKTTNLDIVTAYNEKNEYVVLTDKVAQDGTLNWKPTSGKWTIYAVFVGKSLQKVKRAAPGGDGYTLDHFSPDATKAYLKTFDKAFGNSNYGIRSFFNDSYEVYGADWTSDFKEEFKKRRGYDLSPFIKYLVGDNESEMVGRIKSDYRETMSELILQNFTENFTRWAHSKDSKNTSQAHGSPGNLLDLYAAVDIPESETFGSTKFDIEGLKRNKEDINTKEIPDINMLKFASSAANITGKPLISNESFTWLTEHFKTSWSQVKPEAEQIFLSGINHIFYHGTTYTPADVQFPGWLFYASTNFVPDNSLWPNIKGLNSYIERTQRILQSGKSDNEILMYWPVYDQWASPKGKDMAFKIHNIKKWLHPTAFYENLEKLGQSGYSLDMISDQMISEAKFENQNIQVAKEGGSYKVLIVPKLNYLPESTLKDILKLAQNGASVIFQSEPKDVPGFFEFEKRRKELQAAWKTIPFQQNGNLQTAIYGKGKILMSSDVEKALEYLKIEREKLTDIGLKFVRRKLDSGKYYYIVNHTSKKISQNIPLNFCGKQVALMNPENGDFGVAETQNTSVRVQLKSGESIIIKASEIPDHSIPKWKYIEGTDAPIVLNQPWQLTFKEGGPELPKSKTLNKLQPWTNFTEDTSTQSFSGTGVYTTSFKLNKKADDFILKFDKLYESAKVLINGQNAGMVWSLPFEINVGKYLKKGKNTIQIEVSNLMANRIRYMDQHKIQWRNYHEINFVNIDYKSFDASNWKVQPSGLDGEIQLIPVYFSK</sequence>
<keyword evidence="4" id="KW-1185">Reference proteome</keyword>
<dbReference type="InterPro" id="IPR008979">
    <property type="entry name" value="Galactose-bd-like_sf"/>
</dbReference>
<proteinExistence type="predicted"/>
<dbReference type="Pfam" id="PF17132">
    <property type="entry name" value="Glyco_hydro_106"/>
    <property type="match status" value="2"/>
</dbReference>
<dbReference type="Pfam" id="PF22666">
    <property type="entry name" value="Glyco_hydro_2_N2"/>
    <property type="match status" value="1"/>
</dbReference>
<evidence type="ECO:0000313" key="3">
    <source>
        <dbReference type="EMBL" id="SHE47686.1"/>
    </source>
</evidence>
<dbReference type="InterPro" id="IPR053161">
    <property type="entry name" value="Ulvan_degrading_GH"/>
</dbReference>
<dbReference type="NCBIfam" id="NF045579">
    <property type="entry name" value="rhamnoside_JR"/>
    <property type="match status" value="1"/>
</dbReference>
<gene>
    <name evidence="3" type="ORF">SAMN05444408_101555</name>
</gene>
<name>A0A1M4TTF4_9FLAO</name>
<evidence type="ECO:0000256" key="1">
    <source>
        <dbReference type="ARBA" id="ARBA00022801"/>
    </source>
</evidence>
<keyword evidence="1 3" id="KW-0378">Hydrolase</keyword>
<organism evidence="3 4">
    <name type="scientific">Chryseobacterium takakiae</name>
    <dbReference type="NCBI Taxonomy" id="1302685"/>
    <lineage>
        <taxon>Bacteria</taxon>
        <taxon>Pseudomonadati</taxon>
        <taxon>Bacteroidota</taxon>
        <taxon>Flavobacteriia</taxon>
        <taxon>Flavobacteriales</taxon>
        <taxon>Weeksellaceae</taxon>
        <taxon>Chryseobacterium group</taxon>
        <taxon>Chryseobacterium</taxon>
    </lineage>
</organism>
<dbReference type="Proteomes" id="UP000184236">
    <property type="component" value="Unassembled WGS sequence"/>
</dbReference>
<evidence type="ECO:0000259" key="2">
    <source>
        <dbReference type="Pfam" id="PF22666"/>
    </source>
</evidence>
<dbReference type="PANTHER" id="PTHR36848">
    <property type="entry name" value="DNA-BINDING PROTEIN (PUTATIVE SECRETED PROTEIN)-RELATED"/>
    <property type="match status" value="1"/>
</dbReference>
<dbReference type="AlphaFoldDB" id="A0A1M4TTF4"/>
<reference evidence="4" key="1">
    <citation type="submission" date="2016-11" db="EMBL/GenBank/DDBJ databases">
        <authorList>
            <person name="Varghese N."/>
            <person name="Submissions S."/>
        </authorList>
    </citation>
    <scope>NUCLEOTIDE SEQUENCE [LARGE SCALE GENOMIC DNA]</scope>
    <source>
        <strain evidence="4">DSM 26898</strain>
    </source>
</reference>
<dbReference type="InterPro" id="IPR054593">
    <property type="entry name" value="Beta-mannosidase-like_N2"/>
</dbReference>
<dbReference type="EMBL" id="FQVO01000001">
    <property type="protein sequence ID" value="SHE47686.1"/>
    <property type="molecule type" value="Genomic_DNA"/>
</dbReference>